<keyword evidence="2" id="KW-1185">Reference proteome</keyword>
<sequence length="168" mass="19853">MSRNRGLERREVDIAQIHKTWKNESSYTFQNGFQQQPSSNGLHKTVYYNPSNIQRTSPMENGRQGIQPRAPLERTCRKYSEDLPQRDILQRTYHRREIVPEIAYSDSFRLIRSGNPTKLPSGFKPLRNQQISDQESPYFTITGRIQERKRIIGQEKDFLQPDTERLRS</sequence>
<name>A0A9Q3J873_9BASI</name>
<proteinExistence type="predicted"/>
<dbReference type="AlphaFoldDB" id="A0A9Q3J873"/>
<accession>A0A9Q3J873</accession>
<organism evidence="1 2">
    <name type="scientific">Austropuccinia psidii MF-1</name>
    <dbReference type="NCBI Taxonomy" id="1389203"/>
    <lineage>
        <taxon>Eukaryota</taxon>
        <taxon>Fungi</taxon>
        <taxon>Dikarya</taxon>
        <taxon>Basidiomycota</taxon>
        <taxon>Pucciniomycotina</taxon>
        <taxon>Pucciniomycetes</taxon>
        <taxon>Pucciniales</taxon>
        <taxon>Sphaerophragmiaceae</taxon>
        <taxon>Austropuccinia</taxon>
    </lineage>
</organism>
<evidence type="ECO:0000313" key="2">
    <source>
        <dbReference type="Proteomes" id="UP000765509"/>
    </source>
</evidence>
<evidence type="ECO:0000313" key="1">
    <source>
        <dbReference type="EMBL" id="MBW0557184.1"/>
    </source>
</evidence>
<dbReference type="EMBL" id="AVOT02064937">
    <property type="protein sequence ID" value="MBW0557184.1"/>
    <property type="molecule type" value="Genomic_DNA"/>
</dbReference>
<dbReference type="Proteomes" id="UP000765509">
    <property type="component" value="Unassembled WGS sequence"/>
</dbReference>
<protein>
    <submittedName>
        <fullName evidence="1">Uncharacterized protein</fullName>
    </submittedName>
</protein>
<reference evidence="1" key="1">
    <citation type="submission" date="2021-03" db="EMBL/GenBank/DDBJ databases">
        <title>Draft genome sequence of rust myrtle Austropuccinia psidii MF-1, a brazilian biotype.</title>
        <authorList>
            <person name="Quecine M.C."/>
            <person name="Pachon D.M.R."/>
            <person name="Bonatelli M.L."/>
            <person name="Correr F.H."/>
            <person name="Franceschini L.M."/>
            <person name="Leite T.F."/>
            <person name="Margarido G.R.A."/>
            <person name="Almeida C.A."/>
            <person name="Ferrarezi J.A."/>
            <person name="Labate C.A."/>
        </authorList>
    </citation>
    <scope>NUCLEOTIDE SEQUENCE</scope>
    <source>
        <strain evidence="1">MF-1</strain>
    </source>
</reference>
<gene>
    <name evidence="1" type="ORF">O181_096899</name>
</gene>
<comment type="caution">
    <text evidence="1">The sequence shown here is derived from an EMBL/GenBank/DDBJ whole genome shotgun (WGS) entry which is preliminary data.</text>
</comment>